<dbReference type="AlphaFoldDB" id="A0A370GSP5"/>
<dbReference type="SUPFAM" id="SSF55021">
    <property type="entry name" value="ACT-like"/>
    <property type="match status" value="1"/>
</dbReference>
<dbReference type="Gene3D" id="3.30.2130.10">
    <property type="entry name" value="VC0802-like"/>
    <property type="match status" value="1"/>
</dbReference>
<evidence type="ECO:0000259" key="1">
    <source>
        <dbReference type="Pfam" id="PF13840"/>
    </source>
</evidence>
<protein>
    <recommendedName>
        <fullName evidence="1">CASTOR ACT domain-containing protein</fullName>
    </recommendedName>
</protein>
<keyword evidence="3" id="KW-1185">Reference proteome</keyword>
<gene>
    <name evidence="2" type="ORF">DFR68_11198</name>
</gene>
<organism evidence="2 3">
    <name type="scientific">Nocardia mexicana</name>
    <dbReference type="NCBI Taxonomy" id="279262"/>
    <lineage>
        <taxon>Bacteria</taxon>
        <taxon>Bacillati</taxon>
        <taxon>Actinomycetota</taxon>
        <taxon>Actinomycetes</taxon>
        <taxon>Mycobacteriales</taxon>
        <taxon>Nocardiaceae</taxon>
        <taxon>Nocardia</taxon>
    </lineage>
</organism>
<dbReference type="Proteomes" id="UP000255355">
    <property type="component" value="Unassembled WGS sequence"/>
</dbReference>
<name>A0A370GSP5_9NOCA</name>
<dbReference type="InterPro" id="IPR027795">
    <property type="entry name" value="CASTOR_ACT_dom"/>
</dbReference>
<sequence length="140" mass="15032">MKRGSAPDHSVAPAEYHGAMTTAQRLHIVPSRFAVEHLPNATFPEDDEWIALVRAPEGLTMVREAPPWEQGEVWIGFYAGATAHGLDTPGMLAALVTPLADAGVPVFVASTYHADLVLVPELRREDAATALKEAGHSITE</sequence>
<evidence type="ECO:0000313" key="2">
    <source>
        <dbReference type="EMBL" id="RDI46340.1"/>
    </source>
</evidence>
<feature type="domain" description="CASTOR ACT" evidence="1">
    <location>
        <begin position="74"/>
        <end position="133"/>
    </location>
</feature>
<proteinExistence type="predicted"/>
<dbReference type="STRING" id="1210089.GCA_001613165_02887"/>
<evidence type="ECO:0000313" key="3">
    <source>
        <dbReference type="Proteomes" id="UP000255355"/>
    </source>
</evidence>
<reference evidence="2 3" key="1">
    <citation type="submission" date="2018-07" db="EMBL/GenBank/DDBJ databases">
        <title>Genomic Encyclopedia of Type Strains, Phase IV (KMG-IV): sequencing the most valuable type-strain genomes for metagenomic binning, comparative biology and taxonomic classification.</title>
        <authorList>
            <person name="Goeker M."/>
        </authorList>
    </citation>
    <scope>NUCLEOTIDE SEQUENCE [LARGE SCALE GENOMIC DNA]</scope>
    <source>
        <strain evidence="2 3">DSM 44952</strain>
    </source>
</reference>
<dbReference type="InterPro" id="IPR045865">
    <property type="entry name" value="ACT-like_dom_sf"/>
</dbReference>
<dbReference type="Pfam" id="PF13840">
    <property type="entry name" value="ACT_7"/>
    <property type="match status" value="1"/>
</dbReference>
<accession>A0A370GSP5</accession>
<dbReference type="EMBL" id="QQAZ01000011">
    <property type="protein sequence ID" value="RDI46340.1"/>
    <property type="molecule type" value="Genomic_DNA"/>
</dbReference>
<comment type="caution">
    <text evidence="2">The sequence shown here is derived from an EMBL/GenBank/DDBJ whole genome shotgun (WGS) entry which is preliminary data.</text>
</comment>